<dbReference type="GO" id="GO:0008253">
    <property type="term" value="F:5'-nucleotidase activity"/>
    <property type="evidence" value="ECO:0007669"/>
    <property type="project" value="InterPro"/>
</dbReference>
<dbReference type="PANTHER" id="PTHR35134">
    <property type="entry name" value="NUCLEOTIDASE YQFW-RELATED"/>
    <property type="match status" value="1"/>
</dbReference>
<protein>
    <recommendedName>
        <fullName evidence="5">HAD-like protein</fullName>
    </recommendedName>
</protein>
<dbReference type="InterPro" id="IPR010708">
    <property type="entry name" value="5'(3')-deoxyribonucleotidase"/>
</dbReference>
<dbReference type="GO" id="GO:0009264">
    <property type="term" value="P:deoxyribonucleotide catabolic process"/>
    <property type="evidence" value="ECO:0007669"/>
    <property type="project" value="InterPro"/>
</dbReference>
<proteinExistence type="predicted"/>
<dbReference type="STRING" id="1076256.A0A2H3C262"/>
<feature type="active site" description="Nucleophile" evidence="1">
    <location>
        <position position="48"/>
    </location>
</feature>
<reference evidence="4" key="1">
    <citation type="journal article" date="2017" name="Nat. Ecol. Evol.">
        <title>Genome expansion and lineage-specific genetic innovations in the forest pathogenic fungi Armillaria.</title>
        <authorList>
            <person name="Sipos G."/>
            <person name="Prasanna A.N."/>
            <person name="Walter M.C."/>
            <person name="O'Connor E."/>
            <person name="Balint B."/>
            <person name="Krizsan K."/>
            <person name="Kiss B."/>
            <person name="Hess J."/>
            <person name="Varga T."/>
            <person name="Slot J."/>
            <person name="Riley R."/>
            <person name="Boka B."/>
            <person name="Rigling D."/>
            <person name="Barry K."/>
            <person name="Lee J."/>
            <person name="Mihaltcheva S."/>
            <person name="LaButti K."/>
            <person name="Lipzen A."/>
            <person name="Waldron R."/>
            <person name="Moloney N.M."/>
            <person name="Sperisen C."/>
            <person name="Kredics L."/>
            <person name="Vagvoelgyi C."/>
            <person name="Patrignani A."/>
            <person name="Fitzpatrick D."/>
            <person name="Nagy I."/>
            <person name="Doyle S."/>
            <person name="Anderson J.B."/>
            <person name="Grigoriev I.V."/>
            <person name="Gueldener U."/>
            <person name="Muensterkoetter M."/>
            <person name="Nagy L.G."/>
        </authorList>
    </citation>
    <scope>NUCLEOTIDE SEQUENCE [LARGE SCALE GENOMIC DNA]</scope>
    <source>
        <strain evidence="4">28-4</strain>
    </source>
</reference>
<dbReference type="Proteomes" id="UP000218334">
    <property type="component" value="Unassembled WGS sequence"/>
</dbReference>
<evidence type="ECO:0000256" key="2">
    <source>
        <dbReference type="SAM" id="MobiDB-lite"/>
    </source>
</evidence>
<dbReference type="EMBL" id="KZ293416">
    <property type="protein sequence ID" value="PBK77171.1"/>
    <property type="molecule type" value="Genomic_DNA"/>
</dbReference>
<keyword evidence="4" id="KW-1185">Reference proteome</keyword>
<feature type="active site" description="Proton donor" evidence="1">
    <location>
        <position position="50"/>
    </location>
</feature>
<name>A0A2H3C262_9AGAR</name>
<evidence type="ECO:0000313" key="3">
    <source>
        <dbReference type="EMBL" id="PBK77171.1"/>
    </source>
</evidence>
<evidence type="ECO:0008006" key="5">
    <source>
        <dbReference type="Google" id="ProtNLM"/>
    </source>
</evidence>
<accession>A0A2H3C262</accession>
<dbReference type="Pfam" id="PF06941">
    <property type="entry name" value="NT5C"/>
    <property type="match status" value="1"/>
</dbReference>
<organism evidence="3 4">
    <name type="scientific">Armillaria solidipes</name>
    <dbReference type="NCBI Taxonomy" id="1076256"/>
    <lineage>
        <taxon>Eukaryota</taxon>
        <taxon>Fungi</taxon>
        <taxon>Dikarya</taxon>
        <taxon>Basidiomycota</taxon>
        <taxon>Agaricomycotina</taxon>
        <taxon>Agaricomycetes</taxon>
        <taxon>Agaricomycetidae</taxon>
        <taxon>Agaricales</taxon>
        <taxon>Marasmiineae</taxon>
        <taxon>Physalacriaceae</taxon>
        <taxon>Armillaria</taxon>
    </lineage>
</organism>
<dbReference type="AlphaFoldDB" id="A0A2H3C262"/>
<dbReference type="InterPro" id="IPR036412">
    <property type="entry name" value="HAD-like_sf"/>
</dbReference>
<sequence>MSVAGTQHDLEQPATSPVDNATEAFERQVLEQLTDISPSSPVPVIAVDLDDVLSQTNHAVAEWHNEVYGTRMDVSHFYYYYYWKNPFWGTPKQTFDKVKAFYETPKIFEAEPVPGAREGTLSLKEMGFKLIIVTARAPDTADQSWIWVNKHFPGVFDRIICTGQFKDAHKAGHEVITKLSKAQVCADLNARILIDDSLENALQCATAIPVATRVLLFGDYEWNKRISGAGDGSDDMSFDIRLKSHGGKEFWKEETVEIPEGAPLERVKDWSEVVRWVKVHMDTLQ</sequence>
<dbReference type="InterPro" id="IPR023214">
    <property type="entry name" value="HAD_sf"/>
</dbReference>
<gene>
    <name evidence="3" type="ORF">ARMSODRAFT_949072</name>
</gene>
<dbReference type="InterPro" id="IPR052419">
    <property type="entry name" value="5_3-deoxyribonucleotidase-like"/>
</dbReference>
<evidence type="ECO:0000256" key="1">
    <source>
        <dbReference type="PIRSR" id="PIRSR610708-1"/>
    </source>
</evidence>
<feature type="region of interest" description="Disordered" evidence="2">
    <location>
        <begin position="1"/>
        <end position="20"/>
    </location>
</feature>
<dbReference type="Gene3D" id="3.40.50.1000">
    <property type="entry name" value="HAD superfamily/HAD-like"/>
    <property type="match status" value="1"/>
</dbReference>
<evidence type="ECO:0000313" key="4">
    <source>
        <dbReference type="Proteomes" id="UP000218334"/>
    </source>
</evidence>
<dbReference type="PANTHER" id="PTHR35134:SF2">
    <property type="entry name" value="NUCLEOTIDASE YQFW-RELATED"/>
    <property type="match status" value="1"/>
</dbReference>
<dbReference type="SUPFAM" id="SSF56784">
    <property type="entry name" value="HAD-like"/>
    <property type="match status" value="1"/>
</dbReference>